<evidence type="ECO:0000313" key="1">
    <source>
        <dbReference type="EMBL" id="KAH7691465.1"/>
    </source>
</evidence>
<keyword evidence="2" id="KW-1185">Reference proteome</keyword>
<sequence>MASLAVASCRPPLSATNKEERWSPFADVLRRDREFISERLKSAAAPFAPLRDRLSKSLGDLFWLRNLEDPRTLRTMRSPSSWPKLSYPPGLSGMDLLMADLGALRVYADYLHYVSKIWSMPLPEQYDPHQVADYFSCRPHVITFRILEIFSSVVLAAIKLYFLRSSKFNKSTIEKNGSLDNSNHYIGQLLKESILNLGPTFIKVGQSISTRPDIIGPEISEALSELHDKVPPFPREVAMKIIEEEMGCPIGNIFSYISEEPVAAASFGQVYQGRTVDGSIVAVKVQRPDLLPVVLRDVYILRLGLAVLRKVAKRKSDICLYADELGKGFVGELDYTLEAANASKFLEAHSQYSFISVPKIFGNLTKTRVLTMEWMIGENPTELLLLSSGSAQGKIVQSKGQATEAKARLLDLVNKGVEASLVQLLETGLLHADPHPGNLRYTSNGCIGFLDFGLLCRMEKKHQLAMLASIVHIVNGDWGALVYDLVEMDVVRPGVNFRRVTMDLEEALGEVAFKDGIPDIKFSKVLGKIWSVALKYHFRMPPYYTLVLRSLASLEGLALAADHNFKTFQAAYPYVIRKLLHDNSANSRRILYSVVFNKKREFQWQKIMLFLRIGLTREGKSRFSHFHGEKSHRYEKGTFEVANLILKLLSTKDGVVLRRLLMSADPASLVRSMVSKDAAFFRQHVSRALADVMFKWMTEMRASTKSRHDVTSVKMQMLQQQQQGMEIETETETETETKTCLPSAASGLALWTALRDPRMKVILLKVLNGIRSDPILMLRVGWTSLTILLTASMLALRQSLAYWSEECLTSISYVLPKQFVISVP</sequence>
<organism evidence="1 2">
    <name type="scientific">Dioscorea alata</name>
    <name type="common">Purple yam</name>
    <dbReference type="NCBI Taxonomy" id="55571"/>
    <lineage>
        <taxon>Eukaryota</taxon>
        <taxon>Viridiplantae</taxon>
        <taxon>Streptophyta</taxon>
        <taxon>Embryophyta</taxon>
        <taxon>Tracheophyta</taxon>
        <taxon>Spermatophyta</taxon>
        <taxon>Magnoliopsida</taxon>
        <taxon>Liliopsida</taxon>
        <taxon>Dioscoreales</taxon>
        <taxon>Dioscoreaceae</taxon>
        <taxon>Dioscorea</taxon>
    </lineage>
</organism>
<proteinExistence type="predicted"/>
<dbReference type="EMBL" id="CM037011">
    <property type="protein sequence ID" value="KAH7691465.1"/>
    <property type="molecule type" value="Genomic_DNA"/>
</dbReference>
<accession>A0ACB7WSV7</accession>
<comment type="caution">
    <text evidence="1">The sequence shown here is derived from an EMBL/GenBank/DDBJ whole genome shotgun (WGS) entry which is preliminary data.</text>
</comment>
<protein>
    <submittedName>
        <fullName evidence="1">Cadmium-transporting ATPase protein</fullName>
    </submittedName>
</protein>
<name>A0ACB7WSV7_DIOAL</name>
<dbReference type="Proteomes" id="UP000827976">
    <property type="component" value="Chromosome 1"/>
</dbReference>
<reference evidence="2" key="1">
    <citation type="journal article" date="2022" name="Nat. Commun.">
        <title>Chromosome evolution and the genetic basis of agronomically important traits in greater yam.</title>
        <authorList>
            <person name="Bredeson J.V."/>
            <person name="Lyons J.B."/>
            <person name="Oniyinde I.O."/>
            <person name="Okereke N.R."/>
            <person name="Kolade O."/>
            <person name="Nnabue I."/>
            <person name="Nwadili C.O."/>
            <person name="Hribova E."/>
            <person name="Parker M."/>
            <person name="Nwogha J."/>
            <person name="Shu S."/>
            <person name="Carlson J."/>
            <person name="Kariba R."/>
            <person name="Muthemba S."/>
            <person name="Knop K."/>
            <person name="Barton G.J."/>
            <person name="Sherwood A.V."/>
            <person name="Lopez-Montes A."/>
            <person name="Asiedu R."/>
            <person name="Jamnadass R."/>
            <person name="Muchugi A."/>
            <person name="Goodstein D."/>
            <person name="Egesi C.N."/>
            <person name="Featherston J."/>
            <person name="Asfaw A."/>
            <person name="Simpson G.G."/>
            <person name="Dolezel J."/>
            <person name="Hendre P.S."/>
            <person name="Van Deynze A."/>
            <person name="Kumar P.L."/>
            <person name="Obidiegwu J.E."/>
            <person name="Bhattacharjee R."/>
            <person name="Rokhsar D.S."/>
        </authorList>
    </citation>
    <scope>NUCLEOTIDE SEQUENCE [LARGE SCALE GENOMIC DNA]</scope>
    <source>
        <strain evidence="2">cv. TDa95/00328</strain>
    </source>
</reference>
<evidence type="ECO:0000313" key="2">
    <source>
        <dbReference type="Proteomes" id="UP000827976"/>
    </source>
</evidence>
<gene>
    <name evidence="1" type="ORF">IHE45_01G000800</name>
</gene>